<dbReference type="InterPro" id="IPR032717">
    <property type="entry name" value="Mss51_Znf"/>
</dbReference>
<dbReference type="STRING" id="78915.A0A4P9XWA2"/>
<dbReference type="PANTHER" id="PTHR28069:SF1">
    <property type="entry name" value="PROTEIN MSS51, MITOCHONDRIAL"/>
    <property type="match status" value="1"/>
</dbReference>
<evidence type="ECO:0000313" key="5">
    <source>
        <dbReference type="Proteomes" id="UP000271241"/>
    </source>
</evidence>
<dbReference type="Proteomes" id="UP000271241">
    <property type="component" value="Unassembled WGS sequence"/>
</dbReference>
<dbReference type="Pfam" id="PF20179">
    <property type="entry name" value="MSS51_C"/>
    <property type="match status" value="1"/>
</dbReference>
<evidence type="ECO:0000256" key="1">
    <source>
        <dbReference type="SAM" id="MobiDB-lite"/>
    </source>
</evidence>
<feature type="region of interest" description="Disordered" evidence="1">
    <location>
        <begin position="31"/>
        <end position="50"/>
    </location>
</feature>
<feature type="compositionally biased region" description="Polar residues" evidence="1">
    <location>
        <begin position="32"/>
        <end position="49"/>
    </location>
</feature>
<name>A0A4P9XWA2_9FUNG</name>
<dbReference type="PANTHER" id="PTHR28069">
    <property type="entry name" value="GH20023P"/>
    <property type="match status" value="1"/>
</dbReference>
<keyword evidence="4" id="KW-0863">Zinc-finger</keyword>
<proteinExistence type="predicted"/>
<gene>
    <name evidence="4" type="ORF">THASP1DRAFT_12630</name>
</gene>
<feature type="domain" description="Mitochondrial splicing suppressor 51-like C-terminal" evidence="3">
    <location>
        <begin position="240"/>
        <end position="406"/>
    </location>
</feature>
<dbReference type="EMBL" id="KZ992445">
    <property type="protein sequence ID" value="RKP10596.1"/>
    <property type="molecule type" value="Genomic_DNA"/>
</dbReference>
<evidence type="ECO:0000313" key="4">
    <source>
        <dbReference type="EMBL" id="RKP10596.1"/>
    </source>
</evidence>
<dbReference type="GO" id="GO:0008270">
    <property type="term" value="F:zinc ion binding"/>
    <property type="evidence" value="ECO:0007669"/>
    <property type="project" value="UniProtKB-KW"/>
</dbReference>
<accession>A0A4P9XWA2</accession>
<sequence>MPRAARPVACTARFERHIQQRAISIGTLFGRDNSQATQKHSRLTPNKPTLGQDELFRPLVASPFPDLRKRAEFYADHSVCPTCVADAGIKDGTSLEAHKASKRPAHTCPDCGFPTHCSREHWERDLEEHRKVCPTLRQVNEDEHDLRSGRRLMEFEYPGPQGFEEAVNMSNWDTYFYTRNFPSLNAERSLRHASKPLTYPITIASVLHDTSPYRSGHELTAEGVKSLTALRMTLSAENTAKEASSGTYVRPMRIIMPGARAESQLPAEVWMQLMYLFPNTAFHLHFVGPEVYNRPVVLSPTPNLQLHWHDARYSARLHQDFAPFDPYRDVFFFFCPGFGYPAQRAGWHDTLRMIIRTQCAIFATGFDAEDIQRDTGVLAEDHGEEMDWLMAPTLNRFRSLKPDVNPQDVRRHIHTNWSVYGFRGKRYEVRHTSEEDEATTE</sequence>
<keyword evidence="4" id="KW-0862">Zinc</keyword>
<feature type="domain" description="Mitochondrial splicing suppressor 51 zinc-finger" evidence="2">
    <location>
        <begin position="80"/>
        <end position="146"/>
    </location>
</feature>
<keyword evidence="4" id="KW-0479">Metal-binding</keyword>
<organism evidence="4 5">
    <name type="scientific">Thamnocephalis sphaerospora</name>
    <dbReference type="NCBI Taxonomy" id="78915"/>
    <lineage>
        <taxon>Eukaryota</taxon>
        <taxon>Fungi</taxon>
        <taxon>Fungi incertae sedis</taxon>
        <taxon>Zoopagomycota</taxon>
        <taxon>Zoopagomycotina</taxon>
        <taxon>Zoopagomycetes</taxon>
        <taxon>Zoopagales</taxon>
        <taxon>Sigmoideomycetaceae</taxon>
        <taxon>Thamnocephalis</taxon>
    </lineage>
</organism>
<dbReference type="AlphaFoldDB" id="A0A4P9XWA2"/>
<evidence type="ECO:0000259" key="3">
    <source>
        <dbReference type="Pfam" id="PF20179"/>
    </source>
</evidence>
<reference evidence="5" key="1">
    <citation type="journal article" date="2018" name="Nat. Microbiol.">
        <title>Leveraging single-cell genomics to expand the fungal tree of life.</title>
        <authorList>
            <person name="Ahrendt S.R."/>
            <person name="Quandt C.A."/>
            <person name="Ciobanu D."/>
            <person name="Clum A."/>
            <person name="Salamov A."/>
            <person name="Andreopoulos B."/>
            <person name="Cheng J.F."/>
            <person name="Woyke T."/>
            <person name="Pelin A."/>
            <person name="Henrissat B."/>
            <person name="Reynolds N.K."/>
            <person name="Benny G.L."/>
            <person name="Smith M.E."/>
            <person name="James T.Y."/>
            <person name="Grigoriev I.V."/>
        </authorList>
    </citation>
    <scope>NUCLEOTIDE SEQUENCE [LARGE SCALE GENOMIC DNA]</scope>
    <source>
        <strain evidence="5">RSA 1356</strain>
    </source>
</reference>
<protein>
    <submittedName>
        <fullName evidence="4">Zinc-finger of mitochondrial splicing suppressor 51-domain-containing protein</fullName>
    </submittedName>
</protein>
<keyword evidence="5" id="KW-1185">Reference proteome</keyword>
<dbReference type="Pfam" id="PF13824">
    <property type="entry name" value="zf-Mss51"/>
    <property type="match status" value="1"/>
</dbReference>
<evidence type="ECO:0000259" key="2">
    <source>
        <dbReference type="Pfam" id="PF13824"/>
    </source>
</evidence>
<dbReference type="InterPro" id="IPR046824">
    <property type="entry name" value="Mss51-like_C"/>
</dbReference>
<dbReference type="OrthoDB" id="5282002at2759"/>